<accession>A0A2T3Z054</accession>
<evidence type="ECO:0000256" key="1">
    <source>
        <dbReference type="SAM" id="MobiDB-lite"/>
    </source>
</evidence>
<dbReference type="EMBL" id="KZ679266">
    <property type="protein sequence ID" value="PTB38196.1"/>
    <property type="molecule type" value="Genomic_DNA"/>
</dbReference>
<sequence>MGKRGETATKVQAQTTSGAQWYDAGVSLSLLVLESNFQPLRYGHQHDDVQVDKAVQGRRRPCLLSSSCCRLTLGRPLFRPPSTARRRRIETRWKREDAHDDGDDKVSSHAPETAPHRNTEPRTRRIPPSTGICQDGRGSRKSLGPWALMTVSATSAGVRHSDCC</sequence>
<feature type="compositionally biased region" description="Basic and acidic residues" evidence="1">
    <location>
        <begin position="90"/>
        <end position="107"/>
    </location>
</feature>
<name>A0A2T3Z054_TRIA4</name>
<protein>
    <submittedName>
        <fullName evidence="2">Uncharacterized protein</fullName>
    </submittedName>
</protein>
<reference evidence="2 3" key="1">
    <citation type="submission" date="2016-07" db="EMBL/GenBank/DDBJ databases">
        <title>Multiple horizontal gene transfer events from other fungi enriched the ability of initially mycotrophic Trichoderma (Ascomycota) to feed on dead plant biomass.</title>
        <authorList>
            <consortium name="DOE Joint Genome Institute"/>
            <person name="Aerts A."/>
            <person name="Atanasova L."/>
            <person name="Chenthamara K."/>
            <person name="Zhang J."/>
            <person name="Grujic M."/>
            <person name="Henrissat B."/>
            <person name="Kuo A."/>
            <person name="Salamov A."/>
            <person name="Lipzen A."/>
            <person name="Labutti K."/>
            <person name="Barry K."/>
            <person name="Miao Y."/>
            <person name="Rahimi M.J."/>
            <person name="Shen Q."/>
            <person name="Grigoriev I.V."/>
            <person name="Kubicek C.P."/>
            <person name="Druzhinina I.S."/>
        </authorList>
    </citation>
    <scope>NUCLEOTIDE SEQUENCE [LARGE SCALE GENOMIC DNA]</scope>
    <source>
        <strain evidence="2 3">CBS 433.97</strain>
    </source>
</reference>
<proteinExistence type="predicted"/>
<evidence type="ECO:0000313" key="3">
    <source>
        <dbReference type="Proteomes" id="UP000240493"/>
    </source>
</evidence>
<gene>
    <name evidence="2" type="ORF">M441DRAFT_248456</name>
</gene>
<keyword evidence="3" id="KW-1185">Reference proteome</keyword>
<feature type="region of interest" description="Disordered" evidence="1">
    <location>
        <begin position="80"/>
        <end position="144"/>
    </location>
</feature>
<organism evidence="2 3">
    <name type="scientific">Trichoderma asperellum (strain ATCC 204424 / CBS 433.97 / NBRC 101777)</name>
    <dbReference type="NCBI Taxonomy" id="1042311"/>
    <lineage>
        <taxon>Eukaryota</taxon>
        <taxon>Fungi</taxon>
        <taxon>Dikarya</taxon>
        <taxon>Ascomycota</taxon>
        <taxon>Pezizomycotina</taxon>
        <taxon>Sordariomycetes</taxon>
        <taxon>Hypocreomycetidae</taxon>
        <taxon>Hypocreales</taxon>
        <taxon>Hypocreaceae</taxon>
        <taxon>Trichoderma</taxon>
    </lineage>
</organism>
<feature type="compositionally biased region" description="Basic and acidic residues" evidence="1">
    <location>
        <begin position="114"/>
        <end position="123"/>
    </location>
</feature>
<dbReference type="AlphaFoldDB" id="A0A2T3Z054"/>
<evidence type="ECO:0000313" key="2">
    <source>
        <dbReference type="EMBL" id="PTB38196.1"/>
    </source>
</evidence>
<dbReference type="Proteomes" id="UP000240493">
    <property type="component" value="Unassembled WGS sequence"/>
</dbReference>